<keyword evidence="3" id="KW-1185">Reference proteome</keyword>
<sequence>MQSSNSFNAGYRFGLLVRPLVSSMRDVLASRTERQVPQDVDYDVLAATPTMVRRGVDLSLWQARNLSVIDEPSSAGETPQVFLLGWDGFADVSSDDRGPAHTPSFPRALGPRSSLDALI</sequence>
<accession>A0ABX8J142</accession>
<name>A0ABX8J142_9GAMM</name>
<geneLocation type="plasmid" evidence="2 3">
    <name>megaplasmid</name>
</geneLocation>
<dbReference type="EMBL" id="CP076684">
    <property type="protein sequence ID" value="QWV19478.1"/>
    <property type="molecule type" value="Genomic_DNA"/>
</dbReference>
<reference evidence="2 3" key="1">
    <citation type="submission" date="2021-06" db="EMBL/GenBank/DDBJ databases">
        <title>Microbial metabolic specificity influences pelagic lipid remineralization.</title>
        <authorList>
            <person name="Behrendt L."/>
            <person name="Hunter J.E."/>
            <person name="Alcolombri U."/>
            <person name="Smriga S."/>
            <person name="Mincer T."/>
            <person name="Lowenstein D.P."/>
            <person name="Peaudecerf F.J."/>
            <person name="Fernandez V.I."/>
            <person name="Fredricks H."/>
            <person name="Almblad H."/>
            <person name="Harrison J.J."/>
            <person name="Stocker R."/>
            <person name="Van Mooy B.A.S."/>
        </authorList>
    </citation>
    <scope>NUCLEOTIDE SEQUENCE [LARGE SCALE GENOMIC DNA]</scope>
    <source>
        <strain evidence="2 3">A252</strain>
        <plasmid evidence="2 3">megaplasmid</plasmid>
    </source>
</reference>
<evidence type="ECO:0000256" key="1">
    <source>
        <dbReference type="SAM" id="MobiDB-lite"/>
    </source>
</evidence>
<dbReference type="Proteomes" id="UP000683436">
    <property type="component" value="Plasmid megaplasmid"/>
</dbReference>
<proteinExistence type="predicted"/>
<feature type="region of interest" description="Disordered" evidence="1">
    <location>
        <begin position="94"/>
        <end position="119"/>
    </location>
</feature>
<protein>
    <submittedName>
        <fullName evidence="2">Uncharacterized protein</fullName>
    </submittedName>
</protein>
<keyword evidence="2" id="KW-0614">Plasmid</keyword>
<gene>
    <name evidence="2" type="ORF">KQ248_22880</name>
</gene>
<evidence type="ECO:0000313" key="3">
    <source>
        <dbReference type="Proteomes" id="UP000683436"/>
    </source>
</evidence>
<evidence type="ECO:0000313" key="2">
    <source>
        <dbReference type="EMBL" id="QWV19478.1"/>
    </source>
</evidence>
<organism evidence="2 3">
    <name type="scientific">Stutzerimonas zhaodongensis</name>
    <dbReference type="NCBI Taxonomy" id="1176257"/>
    <lineage>
        <taxon>Bacteria</taxon>
        <taxon>Pseudomonadati</taxon>
        <taxon>Pseudomonadota</taxon>
        <taxon>Gammaproteobacteria</taxon>
        <taxon>Pseudomonadales</taxon>
        <taxon>Pseudomonadaceae</taxon>
        <taxon>Stutzerimonas</taxon>
    </lineage>
</organism>
<dbReference type="RefSeq" id="WP_216707314.1">
    <property type="nucleotide sequence ID" value="NZ_CP076684.1"/>
</dbReference>